<evidence type="ECO:0000256" key="4">
    <source>
        <dbReference type="ARBA" id="ARBA00022679"/>
    </source>
</evidence>
<dbReference type="AlphaFoldDB" id="A0A419SWE4"/>
<dbReference type="SUPFAM" id="SSF53756">
    <property type="entry name" value="UDP-Glycosyltransferase/glycogen phosphorylase"/>
    <property type="match status" value="1"/>
</dbReference>
<comment type="similarity">
    <text evidence="2">Belongs to the glycosyltransferase 28 family.</text>
</comment>
<accession>A0A419SWE4</accession>
<dbReference type="RefSeq" id="WP_120170477.1">
    <property type="nucleotide sequence ID" value="NZ_MCIB01000037.1"/>
</dbReference>
<evidence type="ECO:0000256" key="3">
    <source>
        <dbReference type="ARBA" id="ARBA00022676"/>
    </source>
</evidence>
<dbReference type="PANTHER" id="PTHR43025:SF3">
    <property type="entry name" value="MONOGALACTOSYLDIACYLGLYCEROL SYNTHASE 1, CHLOROPLASTIC"/>
    <property type="match status" value="1"/>
</dbReference>
<protein>
    <recommendedName>
        <fullName evidence="9">Galactosyldiacylglycerol synthase</fullName>
    </recommendedName>
</protein>
<dbReference type="OrthoDB" id="9815663at2"/>
<evidence type="ECO:0000259" key="6">
    <source>
        <dbReference type="Pfam" id="PF06925"/>
    </source>
</evidence>
<dbReference type="GO" id="GO:0016758">
    <property type="term" value="F:hexosyltransferase activity"/>
    <property type="evidence" value="ECO:0007669"/>
    <property type="project" value="InterPro"/>
</dbReference>
<keyword evidence="3" id="KW-0328">Glycosyltransferase</keyword>
<dbReference type="Proteomes" id="UP000284177">
    <property type="component" value="Unassembled WGS sequence"/>
</dbReference>
<dbReference type="PANTHER" id="PTHR43025">
    <property type="entry name" value="MONOGALACTOSYLDIACYLGLYCEROL SYNTHASE"/>
    <property type="match status" value="1"/>
</dbReference>
<dbReference type="Pfam" id="PF04101">
    <property type="entry name" value="Glyco_tran_28_C"/>
    <property type="match status" value="1"/>
</dbReference>
<keyword evidence="8" id="KW-1185">Reference proteome</keyword>
<organism evidence="7 8">
    <name type="scientific">Thermohalobacter berrensis</name>
    <dbReference type="NCBI Taxonomy" id="99594"/>
    <lineage>
        <taxon>Bacteria</taxon>
        <taxon>Bacillati</taxon>
        <taxon>Bacillota</taxon>
        <taxon>Tissierellia</taxon>
        <taxon>Tissierellales</taxon>
        <taxon>Thermohalobacteraceae</taxon>
        <taxon>Thermohalobacter</taxon>
    </lineage>
</organism>
<comment type="caution">
    <text evidence="7">The sequence shown here is derived from an EMBL/GenBank/DDBJ whole genome shotgun (WGS) entry which is preliminary data.</text>
</comment>
<evidence type="ECO:0008006" key="9">
    <source>
        <dbReference type="Google" id="ProtNLM"/>
    </source>
</evidence>
<gene>
    <name evidence="7" type="ORF">BET03_05575</name>
</gene>
<name>A0A419SWE4_9FIRM</name>
<evidence type="ECO:0000259" key="5">
    <source>
        <dbReference type="Pfam" id="PF04101"/>
    </source>
</evidence>
<proteinExistence type="inferred from homology"/>
<evidence type="ECO:0000256" key="2">
    <source>
        <dbReference type="ARBA" id="ARBA00006962"/>
    </source>
</evidence>
<dbReference type="GO" id="GO:0009247">
    <property type="term" value="P:glycolipid biosynthetic process"/>
    <property type="evidence" value="ECO:0007669"/>
    <property type="project" value="InterPro"/>
</dbReference>
<reference evidence="7 8" key="1">
    <citation type="submission" date="2016-08" db="EMBL/GenBank/DDBJ databases">
        <title>Novel Firmicutes and Novel Genomes.</title>
        <authorList>
            <person name="Poppleton D.I."/>
            <person name="Gribaldo S."/>
        </authorList>
    </citation>
    <scope>NUCLEOTIDE SEQUENCE [LARGE SCALE GENOMIC DNA]</scope>
    <source>
        <strain evidence="7 8">CTT3</strain>
    </source>
</reference>
<sequence>MGKILIFTASTGGGHNQAASSLGREFSQKGYKVKKIDILKETSKILEILIEDGYKVLINRLPKIYGKLYKISDKQRINKYITRLFTKACYSKIYQIIKSYSPDLIISTHPFIINIIDRIKCEGLLKTPFISIVTDYEAHQTYISNKVDAYITANKYTANSLIKKGVDKSKVYPFGIPIERKFLEKPPKQIINDNSKFRILLMGGSLGMRNMKKVLNYLIKNNNPLEIIVVCGKNDVLKRSIEKNFIKKYSDKKLVVYGFTKKIHELMELCDVIITKPGGLTISEAIVKNIPIIIPYLIPGQEQENAQFLVKSGVAIKVDKAKEINSIIDCLINNPEKLEKMKLNMKKLSCQYSIEKIIELGEYFILRNKNNKRVINK</sequence>
<dbReference type="Gene3D" id="3.40.50.2000">
    <property type="entry name" value="Glycogen Phosphorylase B"/>
    <property type="match status" value="2"/>
</dbReference>
<keyword evidence="4" id="KW-0808">Transferase</keyword>
<feature type="domain" description="Glycosyl transferase family 28 C-terminal" evidence="5">
    <location>
        <begin position="199"/>
        <end position="346"/>
    </location>
</feature>
<dbReference type="EMBL" id="MCIB01000037">
    <property type="protein sequence ID" value="RKD29529.1"/>
    <property type="molecule type" value="Genomic_DNA"/>
</dbReference>
<dbReference type="GO" id="GO:0016020">
    <property type="term" value="C:membrane"/>
    <property type="evidence" value="ECO:0007669"/>
    <property type="project" value="UniProtKB-SubCell"/>
</dbReference>
<evidence type="ECO:0000313" key="8">
    <source>
        <dbReference type="Proteomes" id="UP000284177"/>
    </source>
</evidence>
<comment type="subcellular location">
    <subcellularLocation>
        <location evidence="1">Membrane</location>
    </subcellularLocation>
</comment>
<evidence type="ECO:0000256" key="1">
    <source>
        <dbReference type="ARBA" id="ARBA00004370"/>
    </source>
</evidence>
<feature type="domain" description="Diacylglycerol glucosyltransferase N-terminal" evidence="6">
    <location>
        <begin position="15"/>
        <end position="178"/>
    </location>
</feature>
<evidence type="ECO:0000313" key="7">
    <source>
        <dbReference type="EMBL" id="RKD29529.1"/>
    </source>
</evidence>
<dbReference type="InterPro" id="IPR050519">
    <property type="entry name" value="Glycosyltransf_28_UgtP"/>
</dbReference>
<dbReference type="InterPro" id="IPR007235">
    <property type="entry name" value="Glyco_trans_28_C"/>
</dbReference>
<dbReference type="InterPro" id="IPR009695">
    <property type="entry name" value="Diacylglyc_glucosyltr_N"/>
</dbReference>
<dbReference type="Pfam" id="PF06925">
    <property type="entry name" value="MGDG_synth"/>
    <property type="match status" value="1"/>
</dbReference>